<feature type="compositionally biased region" description="Polar residues" evidence="1">
    <location>
        <begin position="43"/>
        <end position="76"/>
    </location>
</feature>
<dbReference type="AlphaFoldDB" id="A0AAW0NKZ3"/>
<feature type="compositionally biased region" description="Polar residues" evidence="1">
    <location>
        <begin position="12"/>
        <end position="24"/>
    </location>
</feature>
<feature type="compositionally biased region" description="Basic and acidic residues" evidence="1">
    <location>
        <begin position="88"/>
        <end position="102"/>
    </location>
</feature>
<proteinExistence type="predicted"/>
<feature type="region of interest" description="Disordered" evidence="1">
    <location>
        <begin position="335"/>
        <end position="458"/>
    </location>
</feature>
<feature type="compositionally biased region" description="Low complexity" evidence="1">
    <location>
        <begin position="77"/>
        <end position="87"/>
    </location>
</feature>
<feature type="compositionally biased region" description="Pro residues" evidence="1">
    <location>
        <begin position="447"/>
        <end position="456"/>
    </location>
</feature>
<feature type="region of interest" description="Disordered" evidence="1">
    <location>
        <begin position="1"/>
        <end position="102"/>
    </location>
</feature>
<evidence type="ECO:0000256" key="1">
    <source>
        <dbReference type="SAM" id="MobiDB-lite"/>
    </source>
</evidence>
<dbReference type="EMBL" id="JBBPFD010000012">
    <property type="protein sequence ID" value="KAK7904080.1"/>
    <property type="molecule type" value="Genomic_DNA"/>
</dbReference>
<dbReference type="Proteomes" id="UP001460270">
    <property type="component" value="Unassembled WGS sequence"/>
</dbReference>
<gene>
    <name evidence="2" type="ORF">WMY93_016687</name>
</gene>
<protein>
    <submittedName>
        <fullName evidence="2">Uncharacterized protein</fullName>
    </submittedName>
</protein>
<name>A0AAW0NKZ3_9GOBI</name>
<evidence type="ECO:0000313" key="3">
    <source>
        <dbReference type="Proteomes" id="UP001460270"/>
    </source>
</evidence>
<organism evidence="2 3">
    <name type="scientific">Mugilogobius chulae</name>
    <name type="common">yellowstripe goby</name>
    <dbReference type="NCBI Taxonomy" id="88201"/>
    <lineage>
        <taxon>Eukaryota</taxon>
        <taxon>Metazoa</taxon>
        <taxon>Chordata</taxon>
        <taxon>Craniata</taxon>
        <taxon>Vertebrata</taxon>
        <taxon>Euteleostomi</taxon>
        <taxon>Actinopterygii</taxon>
        <taxon>Neopterygii</taxon>
        <taxon>Teleostei</taxon>
        <taxon>Neoteleostei</taxon>
        <taxon>Acanthomorphata</taxon>
        <taxon>Gobiaria</taxon>
        <taxon>Gobiiformes</taxon>
        <taxon>Gobioidei</taxon>
        <taxon>Gobiidae</taxon>
        <taxon>Gobionellinae</taxon>
        <taxon>Mugilogobius</taxon>
    </lineage>
</organism>
<evidence type="ECO:0000313" key="2">
    <source>
        <dbReference type="EMBL" id="KAK7904080.1"/>
    </source>
</evidence>
<reference evidence="3" key="1">
    <citation type="submission" date="2024-04" db="EMBL/GenBank/DDBJ databases">
        <title>Salinicola lusitanus LLJ914,a marine bacterium isolated from the Okinawa Trough.</title>
        <authorList>
            <person name="Li J."/>
        </authorList>
    </citation>
    <scope>NUCLEOTIDE SEQUENCE [LARGE SCALE GENOMIC DNA]</scope>
</reference>
<accession>A0AAW0NKZ3</accession>
<keyword evidence="3" id="KW-1185">Reference proteome</keyword>
<feature type="compositionally biased region" description="Polar residues" evidence="1">
    <location>
        <begin position="365"/>
        <end position="379"/>
    </location>
</feature>
<comment type="caution">
    <text evidence="2">The sequence shown here is derived from an EMBL/GenBank/DDBJ whole genome shotgun (WGS) entry which is preliminary data.</text>
</comment>
<sequence length="479" mass="51963">MSECPVGIGVGSRSQVNLELTSHSADSDRPASGASPAKEDSSPDSNLTLESDSSGIFLSLSNQSQEEAGSDSDQPISGSDLGSSSTSLDKDGEDGLKEWGREESAELQWCYPTLLNTSMQDENDGSLQTEECKISTNIPIITPPIDQTTSKDQEIPPPRKKVTVMGGESPLCRSPINQSIKYQIDPSKKPIRTSGLDCGDIDPFAQSDSFVYLAVSARPSSHADVTAMLKGPGHEFKREPGSVQAEVTTQLSQSKALQEMKGTQLVPQKPEEGDFLCTDSFVYLAAPACLLLGPPGTTGYSGRDSDSESSDSARWMCRFTAVDLWLETRTGIRTCRTRTPAAPPGPPLGPKLQGRPDPSELLLNLSGTCMKTHRSQSVWRVQPPLRPAPSPARPPQTPPWTPPTPPPRPSASRGSSNRRRGPCAPAAARTRKRRHHQEATDLHRPPPRLPPPLRPPPRPDDFYLQYFCGFYQTIGAVRY</sequence>
<feature type="compositionally biased region" description="Pro residues" evidence="1">
    <location>
        <begin position="384"/>
        <end position="409"/>
    </location>
</feature>